<gene>
    <name evidence="3" type="primary">LOC108815240</name>
</gene>
<feature type="domain" description="FBD" evidence="1">
    <location>
        <begin position="96"/>
        <end position="169"/>
    </location>
</feature>
<accession>A0A6J0K8X8</accession>
<reference evidence="3" key="2">
    <citation type="submission" date="2025-08" db="UniProtKB">
        <authorList>
            <consortium name="RefSeq"/>
        </authorList>
    </citation>
    <scope>IDENTIFICATION</scope>
    <source>
        <tissue evidence="3">Leaf</tissue>
    </source>
</reference>
<evidence type="ECO:0000259" key="1">
    <source>
        <dbReference type="SMART" id="SM00579"/>
    </source>
</evidence>
<dbReference type="SMART" id="SM00579">
    <property type="entry name" value="FBD"/>
    <property type="match status" value="1"/>
</dbReference>
<dbReference type="SUPFAM" id="SSF52047">
    <property type="entry name" value="RNI-like"/>
    <property type="match status" value="1"/>
</dbReference>
<dbReference type="GeneID" id="108815240"/>
<proteinExistence type="predicted"/>
<reference evidence="2" key="1">
    <citation type="journal article" date="2019" name="Database">
        <title>The radish genome database (RadishGD): an integrated information resource for radish genomics.</title>
        <authorList>
            <person name="Yu H.J."/>
            <person name="Baek S."/>
            <person name="Lee Y.J."/>
            <person name="Cho A."/>
            <person name="Mun J.H."/>
        </authorList>
    </citation>
    <scope>NUCLEOTIDE SEQUENCE [LARGE SCALE GENOMIC DNA]</scope>
    <source>
        <strain evidence="2">cv. WK10039</strain>
    </source>
</reference>
<dbReference type="RefSeq" id="XP_018443414.1">
    <property type="nucleotide sequence ID" value="XM_018587912.2"/>
</dbReference>
<dbReference type="AlphaFoldDB" id="A0A6J0K8X8"/>
<keyword evidence="2" id="KW-1185">Reference proteome</keyword>
<evidence type="ECO:0000313" key="2">
    <source>
        <dbReference type="Proteomes" id="UP000504610"/>
    </source>
</evidence>
<evidence type="ECO:0000313" key="3">
    <source>
        <dbReference type="RefSeq" id="XP_018443414.1"/>
    </source>
</evidence>
<dbReference type="Gene3D" id="3.80.10.10">
    <property type="entry name" value="Ribonuclease Inhibitor"/>
    <property type="match status" value="1"/>
</dbReference>
<name>A0A6J0K8X8_RAPSA</name>
<dbReference type="Proteomes" id="UP000504610">
    <property type="component" value="Chromosome 1"/>
</dbReference>
<dbReference type="InterPro" id="IPR006566">
    <property type="entry name" value="FBD"/>
</dbReference>
<dbReference type="PANTHER" id="PTHR31900:SF33">
    <property type="entry name" value="PROTEIN WITH RNI-LIKE_FBD-LIKE DOMAIN"/>
    <property type="match status" value="1"/>
</dbReference>
<protein>
    <submittedName>
        <fullName evidence="3">F-box/FBD/LRR-repeat protein At5g18770-like</fullName>
    </submittedName>
</protein>
<dbReference type="PANTHER" id="PTHR31900">
    <property type="entry name" value="F-BOX/RNI SUPERFAMILY PROTEIN-RELATED"/>
    <property type="match status" value="1"/>
</dbReference>
<dbReference type="Pfam" id="PF08387">
    <property type="entry name" value="FBD"/>
    <property type="match status" value="1"/>
</dbReference>
<dbReference type="InterPro" id="IPR050232">
    <property type="entry name" value="FBL13/AtMIF1-like"/>
</dbReference>
<organism evidence="2 3">
    <name type="scientific">Raphanus sativus</name>
    <name type="common">Radish</name>
    <name type="synonym">Raphanus raphanistrum var. sativus</name>
    <dbReference type="NCBI Taxonomy" id="3726"/>
    <lineage>
        <taxon>Eukaryota</taxon>
        <taxon>Viridiplantae</taxon>
        <taxon>Streptophyta</taxon>
        <taxon>Embryophyta</taxon>
        <taxon>Tracheophyta</taxon>
        <taxon>Spermatophyta</taxon>
        <taxon>Magnoliopsida</taxon>
        <taxon>eudicotyledons</taxon>
        <taxon>Gunneridae</taxon>
        <taxon>Pentapetalae</taxon>
        <taxon>rosids</taxon>
        <taxon>malvids</taxon>
        <taxon>Brassicales</taxon>
        <taxon>Brassicaceae</taxon>
        <taxon>Brassiceae</taxon>
        <taxon>Raphanus</taxon>
    </lineage>
</organism>
<sequence>MLEMIIYNFFNNFSGVKDMTMSWRTLQFIYEMDRMCTLPKLHDLTRLRATVCLNAPPELLPLLLESCPNLKHFTLELFIDYPVASITGHSTVRLPRSLVSSLESVEIESPVTKEATELYLARCFMKNLPTLKKLVLRLNESNGAKHEPCVLEQLVKDSRRYGLSQFKVFPTSNPLPK</sequence>
<dbReference type="InterPro" id="IPR032675">
    <property type="entry name" value="LRR_dom_sf"/>
</dbReference>
<dbReference type="KEGG" id="rsz:108815240"/>